<dbReference type="AlphaFoldDB" id="A0AAE0CHD0"/>
<sequence length="93" mass="10811">MLVLMECAVGATVETPSVTRTKPGKGSTSLIWQTRRRLHQGMPAHLWSEAFSRFQLICWLKREWLRPLEPREEICVEYRSEAVRWASSATYTT</sequence>
<dbReference type="EMBL" id="LGRX02023673">
    <property type="protein sequence ID" value="KAK3254374.1"/>
    <property type="molecule type" value="Genomic_DNA"/>
</dbReference>
<gene>
    <name evidence="1" type="ORF">CYMTET_36410</name>
</gene>
<reference evidence="1 2" key="1">
    <citation type="journal article" date="2015" name="Genome Biol. Evol.">
        <title>Comparative Genomics of a Bacterivorous Green Alga Reveals Evolutionary Causalities and Consequences of Phago-Mixotrophic Mode of Nutrition.</title>
        <authorList>
            <person name="Burns J.A."/>
            <person name="Paasch A."/>
            <person name="Narechania A."/>
            <person name="Kim E."/>
        </authorList>
    </citation>
    <scope>NUCLEOTIDE SEQUENCE [LARGE SCALE GENOMIC DNA]</scope>
    <source>
        <strain evidence="1 2">PLY_AMNH</strain>
    </source>
</reference>
<accession>A0AAE0CHD0</accession>
<evidence type="ECO:0000313" key="2">
    <source>
        <dbReference type="Proteomes" id="UP001190700"/>
    </source>
</evidence>
<name>A0AAE0CHD0_9CHLO</name>
<dbReference type="Proteomes" id="UP001190700">
    <property type="component" value="Unassembled WGS sequence"/>
</dbReference>
<protein>
    <submittedName>
        <fullName evidence="1">Uncharacterized protein</fullName>
    </submittedName>
</protein>
<keyword evidence="2" id="KW-1185">Reference proteome</keyword>
<evidence type="ECO:0000313" key="1">
    <source>
        <dbReference type="EMBL" id="KAK3254374.1"/>
    </source>
</evidence>
<organism evidence="1 2">
    <name type="scientific">Cymbomonas tetramitiformis</name>
    <dbReference type="NCBI Taxonomy" id="36881"/>
    <lineage>
        <taxon>Eukaryota</taxon>
        <taxon>Viridiplantae</taxon>
        <taxon>Chlorophyta</taxon>
        <taxon>Pyramimonadophyceae</taxon>
        <taxon>Pyramimonadales</taxon>
        <taxon>Pyramimonadaceae</taxon>
        <taxon>Cymbomonas</taxon>
    </lineage>
</organism>
<proteinExistence type="predicted"/>
<comment type="caution">
    <text evidence="1">The sequence shown here is derived from an EMBL/GenBank/DDBJ whole genome shotgun (WGS) entry which is preliminary data.</text>
</comment>